<comment type="caution">
    <text evidence="4">The sequence shown here is derived from an EMBL/GenBank/DDBJ whole genome shotgun (WGS) entry which is preliminary data.</text>
</comment>
<evidence type="ECO:0000259" key="3">
    <source>
        <dbReference type="PROSITE" id="PS51903"/>
    </source>
</evidence>
<name>A0A9P8I2U9_9PEZI</name>
<organism evidence="4 5">
    <name type="scientific">Glutinoglossum americanum</name>
    <dbReference type="NCBI Taxonomy" id="1670608"/>
    <lineage>
        <taxon>Eukaryota</taxon>
        <taxon>Fungi</taxon>
        <taxon>Dikarya</taxon>
        <taxon>Ascomycota</taxon>
        <taxon>Pezizomycotina</taxon>
        <taxon>Geoglossomycetes</taxon>
        <taxon>Geoglossales</taxon>
        <taxon>Geoglossaceae</taxon>
        <taxon>Glutinoglossum</taxon>
    </lineage>
</organism>
<feature type="non-terminal residue" evidence="4">
    <location>
        <position position="1"/>
    </location>
</feature>
<dbReference type="Gene3D" id="1.10.1780.10">
    <property type="entry name" value="Clp, N-terminal domain"/>
    <property type="match status" value="1"/>
</dbReference>
<gene>
    <name evidence="4" type="ORF">FGG08_007667</name>
</gene>
<keyword evidence="1" id="KW-0677">Repeat</keyword>
<accession>A0A9P8I2U9</accession>
<dbReference type="Proteomes" id="UP000698800">
    <property type="component" value="Unassembled WGS sequence"/>
</dbReference>
<dbReference type="GO" id="GO:0030163">
    <property type="term" value="P:protein catabolic process"/>
    <property type="evidence" value="ECO:0007669"/>
    <property type="project" value="InterPro"/>
</dbReference>
<feature type="domain" description="Clp R" evidence="3">
    <location>
        <begin position="113"/>
        <end position="264"/>
    </location>
</feature>
<dbReference type="InterPro" id="IPR036628">
    <property type="entry name" value="Clp_N_dom_sf"/>
</dbReference>
<feature type="region of interest" description="Disordered" evidence="2">
    <location>
        <begin position="1"/>
        <end position="29"/>
    </location>
</feature>
<dbReference type="FunFam" id="3.30.1390.10:FF:000002">
    <property type="entry name" value="ATP-dependent Clp protease adapter protein ClpS"/>
    <property type="match status" value="1"/>
</dbReference>
<dbReference type="OrthoDB" id="2013930at2759"/>
<sequence length="272" mass="30536">MARLVKRGEAMPDWEADNESEHDVGVVTESQKQVKKPPLYKVLLHNDDFTTMEFVVDILRNVFHKSELDAVHIMLAVHQQGMGVAGVYTYEIAEAKVNKVTQLARDNEFPLLIGRRLMLTPELQHTIQRTFEEALQRRHEYVTLEHLLYALLDEKTGSDVIQHCGGNVTALKHELEQFLTQSLESLPKTRRVKPDYTAAFERVLERAAMQAQGSGQTAIDGGNILAAMFQERHSHAVYLLAKQGISRLDVLNYIAHGVSKLEAGAGDDASQP</sequence>
<evidence type="ECO:0000256" key="1">
    <source>
        <dbReference type="PROSITE-ProRule" id="PRU01251"/>
    </source>
</evidence>
<dbReference type="SUPFAM" id="SSF54736">
    <property type="entry name" value="ClpS-like"/>
    <property type="match status" value="1"/>
</dbReference>
<dbReference type="PANTHER" id="PTHR33473">
    <property type="entry name" value="ATP-DEPENDENT CLP PROTEASE ADAPTER PROTEIN CLPS1, CHLOROPLASTIC"/>
    <property type="match status" value="1"/>
</dbReference>
<dbReference type="InterPro" id="IPR004176">
    <property type="entry name" value="Clp_R_N"/>
</dbReference>
<dbReference type="InterPro" id="IPR014719">
    <property type="entry name" value="Ribosomal_bL12_C/ClpS-like"/>
</dbReference>
<dbReference type="PROSITE" id="PS51903">
    <property type="entry name" value="CLP_R"/>
    <property type="match status" value="1"/>
</dbReference>
<reference evidence="4" key="1">
    <citation type="submission" date="2021-03" db="EMBL/GenBank/DDBJ databases">
        <title>Comparative genomics and phylogenomic investigation of the class Geoglossomycetes provide insights into ecological specialization and systematics.</title>
        <authorList>
            <person name="Melie T."/>
            <person name="Pirro S."/>
            <person name="Miller A.N."/>
            <person name="Quandt A."/>
        </authorList>
    </citation>
    <scope>NUCLEOTIDE SEQUENCE</scope>
    <source>
        <strain evidence="4">GBOQ0MN5Z8</strain>
    </source>
</reference>
<keyword evidence="5" id="KW-1185">Reference proteome</keyword>
<dbReference type="Pfam" id="PF02617">
    <property type="entry name" value="ClpS"/>
    <property type="match status" value="1"/>
</dbReference>
<feature type="compositionally biased region" description="Basic and acidic residues" evidence="2">
    <location>
        <begin position="1"/>
        <end position="10"/>
    </location>
</feature>
<evidence type="ECO:0000313" key="4">
    <source>
        <dbReference type="EMBL" id="KAH0533567.1"/>
    </source>
</evidence>
<dbReference type="Gene3D" id="3.30.1390.10">
    <property type="match status" value="1"/>
</dbReference>
<evidence type="ECO:0000313" key="5">
    <source>
        <dbReference type="Proteomes" id="UP000698800"/>
    </source>
</evidence>
<proteinExistence type="inferred from homology"/>
<dbReference type="InterPro" id="IPR022935">
    <property type="entry name" value="ClpS"/>
</dbReference>
<dbReference type="EMBL" id="JAGHQL010000466">
    <property type="protein sequence ID" value="KAH0533567.1"/>
    <property type="molecule type" value="Genomic_DNA"/>
</dbReference>
<dbReference type="SUPFAM" id="SSF81923">
    <property type="entry name" value="Double Clp-N motif"/>
    <property type="match status" value="1"/>
</dbReference>
<dbReference type="GO" id="GO:0006508">
    <property type="term" value="P:proteolysis"/>
    <property type="evidence" value="ECO:0007669"/>
    <property type="project" value="InterPro"/>
</dbReference>
<dbReference type="HAMAP" id="MF_00302">
    <property type="entry name" value="ClpS"/>
    <property type="match status" value="1"/>
</dbReference>
<evidence type="ECO:0000256" key="2">
    <source>
        <dbReference type="SAM" id="MobiDB-lite"/>
    </source>
</evidence>
<dbReference type="PANTHER" id="PTHR33473:SF19">
    <property type="entry name" value="ATP-DEPENDENT CLP PROTEASE ADAPTER PROTEIN CLPS"/>
    <property type="match status" value="1"/>
</dbReference>
<dbReference type="AlphaFoldDB" id="A0A9P8I2U9"/>
<dbReference type="Pfam" id="PF02861">
    <property type="entry name" value="Clp_N"/>
    <property type="match status" value="1"/>
</dbReference>
<dbReference type="InterPro" id="IPR003769">
    <property type="entry name" value="ClpS_core"/>
</dbReference>
<protein>
    <recommendedName>
        <fullName evidence="3">Clp R domain-containing protein</fullName>
    </recommendedName>
</protein>